<dbReference type="InterPro" id="IPR050483">
    <property type="entry name" value="CoA-transferase_III_domain"/>
</dbReference>
<feature type="non-terminal residue" evidence="2">
    <location>
        <position position="239"/>
    </location>
</feature>
<dbReference type="Gene3D" id="3.30.1540.10">
    <property type="entry name" value="formyl-coa transferase, domain 3"/>
    <property type="match status" value="1"/>
</dbReference>
<sequence length="239" mass="26700">MIKIEPPQVGDEARRREPFLNDVPHPERSGFFFYLNTSKLGITLNVSTATGRKIFQELVKESDIVVEDNPPQAMKELGLDYESLAGKNPRLIMTSITPFGQYGPYRDYKAYHLNTYHGSGVAKILASILPEDTPMPTKGPGFLGDYDCGLNAATATMAALYNRLFTGRGQHVDISKQESLIATERIEIDMFGNNERGSTVWLQYMVGGLQRCKDGYVMITLGGKHHWEGLIKLLGNPDW</sequence>
<protein>
    <recommendedName>
        <fullName evidence="3">CoA transferase</fullName>
    </recommendedName>
</protein>
<accession>X1NZH5</accession>
<dbReference type="PANTHER" id="PTHR48207:SF3">
    <property type="entry name" value="SUCCINATE--HYDROXYMETHYLGLUTARATE COA-TRANSFERASE"/>
    <property type="match status" value="1"/>
</dbReference>
<evidence type="ECO:0000313" key="2">
    <source>
        <dbReference type="EMBL" id="GAI24049.1"/>
    </source>
</evidence>
<evidence type="ECO:0000256" key="1">
    <source>
        <dbReference type="ARBA" id="ARBA00022679"/>
    </source>
</evidence>
<gene>
    <name evidence="2" type="ORF">S06H3_29809</name>
</gene>
<dbReference type="PANTHER" id="PTHR48207">
    <property type="entry name" value="SUCCINATE--HYDROXYMETHYLGLUTARATE COA-TRANSFERASE"/>
    <property type="match status" value="1"/>
</dbReference>
<dbReference type="AlphaFoldDB" id="X1NZH5"/>
<evidence type="ECO:0008006" key="3">
    <source>
        <dbReference type="Google" id="ProtNLM"/>
    </source>
</evidence>
<dbReference type="InterPro" id="IPR003673">
    <property type="entry name" value="CoA-Trfase_fam_III"/>
</dbReference>
<dbReference type="SUPFAM" id="SSF89796">
    <property type="entry name" value="CoA-transferase family III (CaiB/BaiF)"/>
    <property type="match status" value="1"/>
</dbReference>
<organism evidence="2">
    <name type="scientific">marine sediment metagenome</name>
    <dbReference type="NCBI Taxonomy" id="412755"/>
    <lineage>
        <taxon>unclassified sequences</taxon>
        <taxon>metagenomes</taxon>
        <taxon>ecological metagenomes</taxon>
    </lineage>
</organism>
<comment type="caution">
    <text evidence="2">The sequence shown here is derived from an EMBL/GenBank/DDBJ whole genome shotgun (WGS) entry which is preliminary data.</text>
</comment>
<dbReference type="InterPro" id="IPR044855">
    <property type="entry name" value="CoA-Trfase_III_dom3_sf"/>
</dbReference>
<dbReference type="GO" id="GO:0008410">
    <property type="term" value="F:CoA-transferase activity"/>
    <property type="evidence" value="ECO:0007669"/>
    <property type="project" value="TreeGrafter"/>
</dbReference>
<reference evidence="2" key="1">
    <citation type="journal article" date="2014" name="Front. Microbiol.">
        <title>High frequency of phylogenetically diverse reductive dehalogenase-homologous genes in deep subseafloor sedimentary metagenomes.</title>
        <authorList>
            <person name="Kawai M."/>
            <person name="Futagami T."/>
            <person name="Toyoda A."/>
            <person name="Takaki Y."/>
            <person name="Nishi S."/>
            <person name="Hori S."/>
            <person name="Arai W."/>
            <person name="Tsubouchi T."/>
            <person name="Morono Y."/>
            <person name="Uchiyama I."/>
            <person name="Ito T."/>
            <person name="Fujiyama A."/>
            <person name="Inagaki F."/>
            <person name="Takami H."/>
        </authorList>
    </citation>
    <scope>NUCLEOTIDE SEQUENCE</scope>
    <source>
        <strain evidence="2">Expedition CK06-06</strain>
    </source>
</reference>
<proteinExistence type="predicted"/>
<dbReference type="InterPro" id="IPR023606">
    <property type="entry name" value="CoA-Trfase_III_dom_1_sf"/>
</dbReference>
<keyword evidence="1" id="KW-0808">Transferase</keyword>
<dbReference type="EMBL" id="BARV01017498">
    <property type="protein sequence ID" value="GAI24049.1"/>
    <property type="molecule type" value="Genomic_DNA"/>
</dbReference>
<dbReference type="Gene3D" id="3.40.50.10540">
    <property type="entry name" value="Crotonobetainyl-coa:carnitine coa-transferase, domain 1"/>
    <property type="match status" value="1"/>
</dbReference>
<name>X1NZH5_9ZZZZ</name>
<dbReference type="Pfam" id="PF02515">
    <property type="entry name" value="CoA_transf_3"/>
    <property type="match status" value="1"/>
</dbReference>